<feature type="compositionally biased region" description="Basic and acidic residues" evidence="8">
    <location>
        <begin position="77"/>
        <end position="91"/>
    </location>
</feature>
<dbReference type="Gramene" id="Kaladp0268s0004.1.v1.1">
    <property type="protein sequence ID" value="Kaladp0268s0004.1.v1.1.CDS.1"/>
    <property type="gene ID" value="Kaladp0268s0004.v1.1"/>
</dbReference>
<keyword evidence="6" id="KW-0472">Membrane</keyword>
<feature type="region of interest" description="Disordered" evidence="8">
    <location>
        <begin position="293"/>
        <end position="312"/>
    </location>
</feature>
<dbReference type="EnsemblPlants" id="Kaladp0268s0004.1.v1.1">
    <property type="protein sequence ID" value="Kaladp0268s0004.1.v1.1.CDS.1"/>
    <property type="gene ID" value="Kaladp0268s0004.v1.1"/>
</dbReference>
<keyword evidence="4" id="KW-0813">Transport</keyword>
<evidence type="ECO:0000256" key="6">
    <source>
        <dbReference type="ARBA" id="ARBA00023136"/>
    </source>
</evidence>
<organism evidence="9 10">
    <name type="scientific">Kalanchoe fedtschenkoi</name>
    <name type="common">Lavender scallops</name>
    <name type="synonym">South American air plant</name>
    <dbReference type="NCBI Taxonomy" id="63787"/>
    <lineage>
        <taxon>Eukaryota</taxon>
        <taxon>Viridiplantae</taxon>
        <taxon>Streptophyta</taxon>
        <taxon>Embryophyta</taxon>
        <taxon>Tracheophyta</taxon>
        <taxon>Spermatophyta</taxon>
        <taxon>Magnoliopsida</taxon>
        <taxon>eudicotyledons</taxon>
        <taxon>Gunneridae</taxon>
        <taxon>Pentapetalae</taxon>
        <taxon>Saxifragales</taxon>
        <taxon>Crassulaceae</taxon>
        <taxon>Kalanchoe</taxon>
    </lineage>
</organism>
<comment type="function">
    <text evidence="1">Involved in auxin transport. Regulator of the auxin signaling pathway.</text>
</comment>
<evidence type="ECO:0000256" key="3">
    <source>
        <dbReference type="ARBA" id="ARBA00010067"/>
    </source>
</evidence>
<evidence type="ECO:0000256" key="2">
    <source>
        <dbReference type="ARBA" id="ARBA00004236"/>
    </source>
</evidence>
<evidence type="ECO:0000256" key="7">
    <source>
        <dbReference type="ARBA" id="ARBA00023294"/>
    </source>
</evidence>
<feature type="compositionally biased region" description="Basic and acidic residues" evidence="8">
    <location>
        <begin position="21"/>
        <end position="33"/>
    </location>
</feature>
<name>A0A7N0V7A4_KALFE</name>
<evidence type="ECO:0000256" key="8">
    <source>
        <dbReference type="SAM" id="MobiDB-lite"/>
    </source>
</evidence>
<accession>A0A7N0V7A4</accession>
<comment type="similarity">
    <text evidence="3">Belongs to the BIG GRAIN 1 (BG1) plant protein family.</text>
</comment>
<evidence type="ECO:0000313" key="10">
    <source>
        <dbReference type="Proteomes" id="UP000594263"/>
    </source>
</evidence>
<sequence length="421" mass="45966">MNKSNKHAVESPSFSSSLLDKVVRSIDEGDESPHPGVGGRSSAARKSQIKGSIYSDRVEIHRSSMERKVKKAGTNRRKFETEAGKKPDKNGTPDCTDSRFTTSIRMDSSRGEIFSALYDRSQFKLQPPAAVIGAKKLKPIRTSTAATRQVRLEKTQSYDYPDFSRMVSDASGLEGCKSSSNPKPEAPSPSSSFQNAKYRAAKIYGELKNVKQPISPGGKLTRFITSLFSKRRSANKSGKAPEHECGAEAPRTQVPVTTCSSASSFYRSCLISKSPASSKRSVRFCPVNIITDDDGRQQQRRSNPRLAPSIRSCSHDHNIKSQQCDLVGENCGSQVQSDLREILKKYQNNGVLNIYDKFRDEGKDGRGIGSGGGGDDEDGASCASSDLFELDHIGGNVNGSINDELPVYGSTQLHSKNPLIW</sequence>
<evidence type="ECO:0000256" key="1">
    <source>
        <dbReference type="ARBA" id="ARBA00002281"/>
    </source>
</evidence>
<dbReference type="GO" id="GO:0009734">
    <property type="term" value="P:auxin-activated signaling pathway"/>
    <property type="evidence" value="ECO:0007669"/>
    <property type="project" value="UniProtKB-KW"/>
</dbReference>
<comment type="subcellular location">
    <subcellularLocation>
        <location evidence="2">Cell membrane</location>
    </subcellularLocation>
</comment>
<dbReference type="AlphaFoldDB" id="A0A7N0V7A4"/>
<feature type="region of interest" description="Disordered" evidence="8">
    <location>
        <begin position="171"/>
        <end position="193"/>
    </location>
</feature>
<feature type="compositionally biased region" description="Basic and acidic residues" evidence="8">
    <location>
        <begin position="56"/>
        <end position="67"/>
    </location>
</feature>
<keyword evidence="5" id="KW-1003">Cell membrane</keyword>
<evidence type="ECO:0000256" key="4">
    <source>
        <dbReference type="ARBA" id="ARBA00022448"/>
    </source>
</evidence>
<keyword evidence="10" id="KW-1185">Reference proteome</keyword>
<proteinExistence type="inferred from homology"/>
<dbReference type="PANTHER" id="PTHR33541:SF28">
    <property type="entry name" value="PROTEIN BIG GRAIN 1-LIKE A"/>
    <property type="match status" value="1"/>
</dbReference>
<keyword evidence="7" id="KW-0927">Auxin signaling pathway</keyword>
<evidence type="ECO:0000313" key="9">
    <source>
        <dbReference type="EnsemblPlants" id="Kaladp0268s0004.1.v1.1.CDS.1"/>
    </source>
</evidence>
<protein>
    <submittedName>
        <fullName evidence="9">Uncharacterized protein</fullName>
    </submittedName>
</protein>
<dbReference type="PANTHER" id="PTHR33541">
    <property type="entry name" value="PROTEIN BIG GRAIN 1-LIKE A-RELATED"/>
    <property type="match status" value="1"/>
</dbReference>
<feature type="region of interest" description="Disordered" evidence="8">
    <location>
        <begin position="1"/>
        <end position="100"/>
    </location>
</feature>
<dbReference type="InterPro" id="IPR039621">
    <property type="entry name" value="BG1-like"/>
</dbReference>
<feature type="compositionally biased region" description="Polar residues" evidence="8">
    <location>
        <begin position="177"/>
        <end position="193"/>
    </location>
</feature>
<evidence type="ECO:0000256" key="5">
    <source>
        <dbReference type="ARBA" id="ARBA00022475"/>
    </source>
</evidence>
<reference evidence="9" key="1">
    <citation type="submission" date="2021-01" db="UniProtKB">
        <authorList>
            <consortium name="EnsemblPlants"/>
        </authorList>
    </citation>
    <scope>IDENTIFICATION</scope>
</reference>
<dbReference type="Proteomes" id="UP000594263">
    <property type="component" value="Unplaced"/>
</dbReference>
<dbReference type="GO" id="GO:0005886">
    <property type="term" value="C:plasma membrane"/>
    <property type="evidence" value="ECO:0007669"/>
    <property type="project" value="UniProtKB-SubCell"/>
</dbReference>